<dbReference type="Proteomes" id="UP001244640">
    <property type="component" value="Unassembled WGS sequence"/>
</dbReference>
<proteinExistence type="predicted"/>
<keyword evidence="2" id="KW-1185">Reference proteome</keyword>
<evidence type="ECO:0000313" key="1">
    <source>
        <dbReference type="EMBL" id="MDQ1149745.1"/>
    </source>
</evidence>
<evidence type="ECO:0000313" key="2">
    <source>
        <dbReference type="Proteomes" id="UP001244640"/>
    </source>
</evidence>
<dbReference type="EMBL" id="JAUTBA010000001">
    <property type="protein sequence ID" value="MDQ1149745.1"/>
    <property type="molecule type" value="Genomic_DNA"/>
</dbReference>
<reference evidence="1 2" key="1">
    <citation type="submission" date="2023-07" db="EMBL/GenBank/DDBJ databases">
        <title>Functional and genomic diversity of the sorghum phyllosphere microbiome.</title>
        <authorList>
            <person name="Shade A."/>
        </authorList>
    </citation>
    <scope>NUCLEOTIDE SEQUENCE [LARGE SCALE GENOMIC DNA]</scope>
    <source>
        <strain evidence="1 2">SORGH_AS_0892</strain>
    </source>
</reference>
<organism evidence="1 2">
    <name type="scientific">Sphingobacterium zeae</name>
    <dbReference type="NCBI Taxonomy" id="1776859"/>
    <lineage>
        <taxon>Bacteria</taxon>
        <taxon>Pseudomonadati</taxon>
        <taxon>Bacteroidota</taxon>
        <taxon>Sphingobacteriia</taxon>
        <taxon>Sphingobacteriales</taxon>
        <taxon>Sphingobacteriaceae</taxon>
        <taxon>Sphingobacterium</taxon>
    </lineage>
</organism>
<gene>
    <name evidence="1" type="ORF">QE382_001729</name>
</gene>
<accession>A0ABU0U451</accession>
<protein>
    <submittedName>
        <fullName evidence="1">Uncharacterized protein</fullName>
    </submittedName>
</protein>
<comment type="caution">
    <text evidence="1">The sequence shown here is derived from an EMBL/GenBank/DDBJ whole genome shotgun (WGS) entry which is preliminary data.</text>
</comment>
<name>A0ABU0U451_9SPHI</name>
<sequence length="85" mass="9903">MDILSNLLKKEPNVMDYFSPLKHRSDEITKFIANCGIFSLLLKNGQVIQFIPENPDQFTEWLNSKGIKNIRGKQTNPYKSIFEEK</sequence>